<sequence length="436" mass="47514">MVSFGRGVVASLFLVVATVPSVLSAPFNQADFAHPTLLARQGRVADKVEQLCNHDLSAESQDDVWWKTGVGLTLDLYVKRDYSNWVQNLDKFVWKKTQSDAWDCTSVPGKCGPPADCHEFRDIADNADEYWIFKAVTGAHKVINKLHEELQSQSDFSGSVKDLTDVYAKVAAVLNIGAGAASVLPGPGPLVGGALTSVAGIFGLAALDAPADPKPSANAYLETYFKQARTALEDLARNLFGTGDQNKLPNVQNSYQWTTPVAQFFGGGRFLIEDVDKYTSATVNTSKKHLRQAIGMSVLGSHGWKLFIETGVKSQGDCTKAGGSRIWKGGVNDCWGLLKWTSAPLGDLFSNKKKIQVEHLPGNIVEQMMKYEMDLPPIYDNAISCKLAQGGSERAIKVKDLSPNGGRLPECLFNIDVAKGAFTTFEYKAQDLWGKW</sequence>
<evidence type="ECO:0000313" key="2">
    <source>
        <dbReference type="EMBL" id="EFQ31683.1"/>
    </source>
</evidence>
<dbReference type="VEuPathDB" id="FungiDB:GLRG_06658"/>
<protein>
    <submittedName>
        <fullName evidence="2">Uncharacterized protein</fullName>
    </submittedName>
</protein>
<organism evidence="3">
    <name type="scientific">Colletotrichum graminicola (strain M1.001 / M2 / FGSC 10212)</name>
    <name type="common">Maize anthracnose fungus</name>
    <name type="synonym">Glomerella graminicola</name>
    <dbReference type="NCBI Taxonomy" id="645133"/>
    <lineage>
        <taxon>Eukaryota</taxon>
        <taxon>Fungi</taxon>
        <taxon>Dikarya</taxon>
        <taxon>Ascomycota</taxon>
        <taxon>Pezizomycotina</taxon>
        <taxon>Sordariomycetes</taxon>
        <taxon>Hypocreomycetidae</taxon>
        <taxon>Glomerellales</taxon>
        <taxon>Glomerellaceae</taxon>
        <taxon>Colletotrichum</taxon>
        <taxon>Colletotrichum graminicola species complex</taxon>
    </lineage>
</organism>
<dbReference type="AlphaFoldDB" id="E3QLE5"/>
<dbReference type="EMBL" id="GG697357">
    <property type="protein sequence ID" value="EFQ31683.1"/>
    <property type="molecule type" value="Genomic_DNA"/>
</dbReference>
<dbReference type="Proteomes" id="UP000008782">
    <property type="component" value="Unassembled WGS sequence"/>
</dbReference>
<keyword evidence="1" id="KW-0732">Signal</keyword>
<name>E3QLE5_COLGM</name>
<dbReference type="eggNOG" id="ENOG502ST5S">
    <property type="taxonomic scope" value="Eukaryota"/>
</dbReference>
<dbReference type="STRING" id="645133.E3QLE5"/>
<dbReference type="GeneID" id="24412023"/>
<proteinExistence type="predicted"/>
<evidence type="ECO:0000313" key="3">
    <source>
        <dbReference type="Proteomes" id="UP000008782"/>
    </source>
</evidence>
<reference evidence="3" key="1">
    <citation type="journal article" date="2012" name="Nat. Genet.">
        <title>Lifestyle transitions in plant pathogenic Colletotrichum fungi deciphered by genome and transcriptome analyses.</title>
        <authorList>
            <person name="O'Connell R.J."/>
            <person name="Thon M.R."/>
            <person name="Hacquard S."/>
            <person name="Amyotte S.G."/>
            <person name="Kleemann J."/>
            <person name="Torres M.F."/>
            <person name="Damm U."/>
            <person name="Buiate E.A."/>
            <person name="Epstein L."/>
            <person name="Alkan N."/>
            <person name="Altmueller J."/>
            <person name="Alvarado-Balderrama L."/>
            <person name="Bauser C.A."/>
            <person name="Becker C."/>
            <person name="Birren B.W."/>
            <person name="Chen Z."/>
            <person name="Choi J."/>
            <person name="Crouch J.A."/>
            <person name="Duvick J.P."/>
            <person name="Farman M.A."/>
            <person name="Gan P."/>
            <person name="Heiman D."/>
            <person name="Henrissat B."/>
            <person name="Howard R.J."/>
            <person name="Kabbage M."/>
            <person name="Koch C."/>
            <person name="Kracher B."/>
            <person name="Kubo Y."/>
            <person name="Law A.D."/>
            <person name="Lebrun M.-H."/>
            <person name="Lee Y.-H."/>
            <person name="Miyara I."/>
            <person name="Moore N."/>
            <person name="Neumann U."/>
            <person name="Nordstroem K."/>
            <person name="Panaccione D.G."/>
            <person name="Panstruga R."/>
            <person name="Place M."/>
            <person name="Proctor R.H."/>
            <person name="Prusky D."/>
            <person name="Rech G."/>
            <person name="Reinhardt R."/>
            <person name="Rollins J.A."/>
            <person name="Rounsley S."/>
            <person name="Schardl C.L."/>
            <person name="Schwartz D.C."/>
            <person name="Shenoy N."/>
            <person name="Shirasu K."/>
            <person name="Sikhakolli U.R."/>
            <person name="Stueber K."/>
            <person name="Sukno S.A."/>
            <person name="Sweigard J.A."/>
            <person name="Takano Y."/>
            <person name="Takahara H."/>
            <person name="Trail F."/>
            <person name="van der Does H.C."/>
            <person name="Voll L.M."/>
            <person name="Will I."/>
            <person name="Young S."/>
            <person name="Zeng Q."/>
            <person name="Zhang J."/>
            <person name="Zhou S."/>
            <person name="Dickman M.B."/>
            <person name="Schulze-Lefert P."/>
            <person name="Ver Loren van Themaat E."/>
            <person name="Ma L.-J."/>
            <person name="Vaillancourt L.J."/>
        </authorList>
    </citation>
    <scope>NUCLEOTIDE SEQUENCE [LARGE SCALE GENOMIC DNA]</scope>
    <source>
        <strain evidence="3">M1.001 / M2 / FGSC 10212</strain>
    </source>
</reference>
<dbReference type="HOGENOM" id="CLU_628515_0_0_1"/>
<dbReference type="RefSeq" id="XP_008095703.1">
    <property type="nucleotide sequence ID" value="XM_008097512.1"/>
</dbReference>
<feature type="signal peptide" evidence="1">
    <location>
        <begin position="1"/>
        <end position="24"/>
    </location>
</feature>
<feature type="chain" id="PRO_5003180541" evidence="1">
    <location>
        <begin position="25"/>
        <end position="436"/>
    </location>
</feature>
<gene>
    <name evidence="2" type="ORF">GLRG_06658</name>
</gene>
<accession>E3QLE5</accession>
<dbReference type="OrthoDB" id="5099141at2759"/>
<keyword evidence="3" id="KW-1185">Reference proteome</keyword>
<evidence type="ECO:0000256" key="1">
    <source>
        <dbReference type="SAM" id="SignalP"/>
    </source>
</evidence>